<proteinExistence type="predicted"/>
<dbReference type="GeneID" id="73335665"/>
<name>A0A9Q8W8U9_9PEZI</name>
<organism evidence="1 2">
    <name type="scientific">Colletotrichum lupini</name>
    <dbReference type="NCBI Taxonomy" id="145971"/>
    <lineage>
        <taxon>Eukaryota</taxon>
        <taxon>Fungi</taxon>
        <taxon>Dikarya</taxon>
        <taxon>Ascomycota</taxon>
        <taxon>Pezizomycotina</taxon>
        <taxon>Sordariomycetes</taxon>
        <taxon>Hypocreomycetidae</taxon>
        <taxon>Glomerellales</taxon>
        <taxon>Glomerellaceae</taxon>
        <taxon>Colletotrichum</taxon>
        <taxon>Colletotrichum acutatum species complex</taxon>
    </lineage>
</organism>
<evidence type="ECO:0000313" key="2">
    <source>
        <dbReference type="Proteomes" id="UP000830671"/>
    </source>
</evidence>
<reference evidence="1" key="1">
    <citation type="journal article" date="2021" name="Mol. Plant Microbe Interact.">
        <title>Complete Genome Sequence of the Plant-Pathogenic Fungus Colletotrichum lupini.</title>
        <authorList>
            <person name="Baroncelli R."/>
            <person name="Pensec F."/>
            <person name="Da Lio D."/>
            <person name="Boufleur T."/>
            <person name="Vicente I."/>
            <person name="Sarrocco S."/>
            <person name="Picot A."/>
            <person name="Baraldi E."/>
            <person name="Sukno S."/>
            <person name="Thon M."/>
            <person name="Le Floch G."/>
        </authorList>
    </citation>
    <scope>NUCLEOTIDE SEQUENCE</scope>
    <source>
        <strain evidence="1">IMI 504893</strain>
    </source>
</reference>
<sequence>MANYLLLLGEPCDRVEAAHVGGVSQNAPHFSSSHGPTFVKIRDGPSEHTRGRLQKDILAISISGCVDAILKCGTSAHSSAAKVFISATAAIDTATSSMLASTLAIPVCISAGPIGGVHLVAPANTLPASAGSTIYAEARCTGLGVAALPVSPDTGDPRARRATDAIPRPFWFNN</sequence>
<evidence type="ECO:0000313" key="1">
    <source>
        <dbReference type="EMBL" id="UQC74963.1"/>
    </source>
</evidence>
<accession>A0A9Q8W8U9</accession>
<keyword evidence="2" id="KW-1185">Reference proteome</keyword>
<gene>
    <name evidence="1" type="ORF">CLUP02_01616</name>
</gene>
<dbReference type="AlphaFoldDB" id="A0A9Q8W8U9"/>
<dbReference type="Proteomes" id="UP000830671">
    <property type="component" value="Chromosome 1"/>
</dbReference>
<dbReference type="KEGG" id="clup:CLUP02_01616"/>
<dbReference type="EMBL" id="CP019471">
    <property type="protein sequence ID" value="UQC74963.1"/>
    <property type="molecule type" value="Genomic_DNA"/>
</dbReference>
<protein>
    <submittedName>
        <fullName evidence="1">Uncharacterized protein</fullName>
    </submittedName>
</protein>
<dbReference type="RefSeq" id="XP_049136612.1">
    <property type="nucleotide sequence ID" value="XM_049280655.1"/>
</dbReference>